<evidence type="ECO:0000313" key="1">
    <source>
        <dbReference type="EMBL" id="CAG8503535.1"/>
    </source>
</evidence>
<accession>A0ACA9L098</accession>
<sequence length="55" mass="6530">MSTSANTSFRRNTSIFTIDLLKKCTETEQLITFLNKQDLGLKEHYFKIFRDQEID</sequence>
<keyword evidence="2" id="KW-1185">Reference proteome</keyword>
<reference evidence="1" key="1">
    <citation type="submission" date="2021-06" db="EMBL/GenBank/DDBJ databases">
        <authorList>
            <person name="Kallberg Y."/>
            <person name="Tangrot J."/>
            <person name="Rosling A."/>
        </authorList>
    </citation>
    <scope>NUCLEOTIDE SEQUENCE</scope>
    <source>
        <strain evidence="1">AU212A</strain>
    </source>
</reference>
<name>A0ACA9L098_9GLOM</name>
<proteinExistence type="predicted"/>
<dbReference type="Proteomes" id="UP000789860">
    <property type="component" value="Unassembled WGS sequence"/>
</dbReference>
<feature type="non-terminal residue" evidence="1">
    <location>
        <position position="55"/>
    </location>
</feature>
<dbReference type="EMBL" id="CAJVPM010003603">
    <property type="protein sequence ID" value="CAG8503535.1"/>
    <property type="molecule type" value="Genomic_DNA"/>
</dbReference>
<comment type="caution">
    <text evidence="1">The sequence shown here is derived from an EMBL/GenBank/DDBJ whole genome shotgun (WGS) entry which is preliminary data.</text>
</comment>
<gene>
    <name evidence="1" type="ORF">SCALOS_LOCUS3350</name>
</gene>
<evidence type="ECO:0000313" key="2">
    <source>
        <dbReference type="Proteomes" id="UP000789860"/>
    </source>
</evidence>
<protein>
    <submittedName>
        <fullName evidence="1">1631_t:CDS:1</fullName>
    </submittedName>
</protein>
<organism evidence="1 2">
    <name type="scientific">Scutellospora calospora</name>
    <dbReference type="NCBI Taxonomy" id="85575"/>
    <lineage>
        <taxon>Eukaryota</taxon>
        <taxon>Fungi</taxon>
        <taxon>Fungi incertae sedis</taxon>
        <taxon>Mucoromycota</taxon>
        <taxon>Glomeromycotina</taxon>
        <taxon>Glomeromycetes</taxon>
        <taxon>Diversisporales</taxon>
        <taxon>Gigasporaceae</taxon>
        <taxon>Scutellospora</taxon>
    </lineage>
</organism>